<comment type="caution">
    <text evidence="2">The sequence shown here is derived from an EMBL/GenBank/DDBJ whole genome shotgun (WGS) entry which is preliminary data.</text>
</comment>
<gene>
    <name evidence="2" type="ORF">ERUC_LOCUS41896</name>
</gene>
<evidence type="ECO:0000313" key="3">
    <source>
        <dbReference type="Proteomes" id="UP001642260"/>
    </source>
</evidence>
<keyword evidence="3" id="KW-1185">Reference proteome</keyword>
<protein>
    <submittedName>
        <fullName evidence="2">Uncharacterized protein</fullName>
    </submittedName>
</protein>
<feature type="chain" id="PRO_5044871447" evidence="1">
    <location>
        <begin position="17"/>
        <end position="212"/>
    </location>
</feature>
<dbReference type="EMBL" id="CAKOAT010831821">
    <property type="protein sequence ID" value="CAH8389413.1"/>
    <property type="molecule type" value="Genomic_DNA"/>
</dbReference>
<dbReference type="AlphaFoldDB" id="A0ABC8M1B9"/>
<keyword evidence="1" id="KW-0732">Signal</keyword>
<evidence type="ECO:0000256" key="1">
    <source>
        <dbReference type="SAM" id="SignalP"/>
    </source>
</evidence>
<proteinExistence type="predicted"/>
<name>A0ABC8M1B9_ERUVS</name>
<accession>A0ABC8M1B9</accession>
<evidence type="ECO:0000313" key="2">
    <source>
        <dbReference type="EMBL" id="CAH8389413.1"/>
    </source>
</evidence>
<reference evidence="2 3" key="1">
    <citation type="submission" date="2022-03" db="EMBL/GenBank/DDBJ databases">
        <authorList>
            <person name="Macdonald S."/>
            <person name="Ahmed S."/>
            <person name="Newling K."/>
        </authorList>
    </citation>
    <scope>NUCLEOTIDE SEQUENCE [LARGE SCALE GENOMIC DNA]</scope>
</reference>
<organism evidence="2 3">
    <name type="scientific">Eruca vesicaria subsp. sativa</name>
    <name type="common">Garden rocket</name>
    <name type="synonym">Eruca sativa</name>
    <dbReference type="NCBI Taxonomy" id="29727"/>
    <lineage>
        <taxon>Eukaryota</taxon>
        <taxon>Viridiplantae</taxon>
        <taxon>Streptophyta</taxon>
        <taxon>Embryophyta</taxon>
        <taxon>Tracheophyta</taxon>
        <taxon>Spermatophyta</taxon>
        <taxon>Magnoliopsida</taxon>
        <taxon>eudicotyledons</taxon>
        <taxon>Gunneridae</taxon>
        <taxon>Pentapetalae</taxon>
        <taxon>rosids</taxon>
        <taxon>malvids</taxon>
        <taxon>Brassicales</taxon>
        <taxon>Brassicaceae</taxon>
        <taxon>Brassiceae</taxon>
        <taxon>Eruca</taxon>
    </lineage>
</organism>
<feature type="signal peptide" evidence="1">
    <location>
        <begin position="1"/>
        <end position="16"/>
    </location>
</feature>
<sequence length="212" mass="23100">MSILAVRLVAASFAAAAEFSIKYYLQLISPASPTTYLKLSSSLHLPETLTISSFSPSQALPISSSLHLELLSISSSLHLELLSISSSLHLELLSISSSLHLELLSISSFSPSQALPSFVRLSLSGLVGFLFLFKARPSEAQILSSSLWRLISSSLLRKTTLSSLSLRLSEALTLLQRRGLRYQALLSQAHTLKFTHSSSDPIKLRSLKFLTS</sequence>
<dbReference type="Proteomes" id="UP001642260">
    <property type="component" value="Unassembled WGS sequence"/>
</dbReference>